<sequence length="39" mass="4487">MRDYDLFKEMKALSATTFKQLVKRGNIHSKVVAKQTSIC</sequence>
<organism evidence="1">
    <name type="scientific">Phytophthora nicotianae</name>
    <name type="common">Potato buckeye rot agent</name>
    <name type="synonym">Phytophthora parasitica</name>
    <dbReference type="NCBI Taxonomy" id="4792"/>
    <lineage>
        <taxon>Eukaryota</taxon>
        <taxon>Sar</taxon>
        <taxon>Stramenopiles</taxon>
        <taxon>Oomycota</taxon>
        <taxon>Peronosporomycetes</taxon>
        <taxon>Peronosporales</taxon>
        <taxon>Peronosporaceae</taxon>
        <taxon>Phytophthora</taxon>
    </lineage>
</organism>
<name>W2GEV3_PHYNI</name>
<dbReference type="Proteomes" id="UP000053236">
    <property type="component" value="Unassembled WGS sequence"/>
</dbReference>
<reference evidence="1" key="1">
    <citation type="submission" date="2013-11" db="EMBL/GenBank/DDBJ databases">
        <title>The Genome Sequence of Phytophthora parasitica CJ02B3.</title>
        <authorList>
            <consortium name="The Broad Institute Genomics Platform"/>
            <person name="Russ C."/>
            <person name="Tyler B."/>
            <person name="Panabieres F."/>
            <person name="Shan W."/>
            <person name="Tripathy S."/>
            <person name="Grunwald N."/>
            <person name="Machado M."/>
            <person name="Johnson C.S."/>
            <person name="Arredondo F."/>
            <person name="Hong C."/>
            <person name="Coffey M."/>
            <person name="Young S.K."/>
            <person name="Zeng Q."/>
            <person name="Gargeya S."/>
            <person name="Fitzgerald M."/>
            <person name="Abouelleil A."/>
            <person name="Alvarado L."/>
            <person name="Chapman S.B."/>
            <person name="Gainer-Dewar J."/>
            <person name="Goldberg J."/>
            <person name="Griggs A."/>
            <person name="Gujja S."/>
            <person name="Hansen M."/>
            <person name="Howarth C."/>
            <person name="Imamovic A."/>
            <person name="Ireland A."/>
            <person name="Larimer J."/>
            <person name="McCowan C."/>
            <person name="Murphy C."/>
            <person name="Pearson M."/>
            <person name="Poon T.W."/>
            <person name="Priest M."/>
            <person name="Roberts A."/>
            <person name="Saif S."/>
            <person name="Shea T."/>
            <person name="Sykes S."/>
            <person name="Wortman J."/>
            <person name="Nusbaum C."/>
            <person name="Birren B."/>
        </authorList>
    </citation>
    <scope>NUCLEOTIDE SEQUENCE [LARGE SCALE GENOMIC DNA]</scope>
    <source>
        <strain evidence="1">CJ02B3</strain>
    </source>
</reference>
<proteinExistence type="predicted"/>
<dbReference type="AlphaFoldDB" id="W2GEV3"/>
<dbReference type="EMBL" id="KI687430">
    <property type="protein sequence ID" value="ETK81583.1"/>
    <property type="molecule type" value="Genomic_DNA"/>
</dbReference>
<evidence type="ECO:0000313" key="1">
    <source>
        <dbReference type="EMBL" id="ETK81583.1"/>
    </source>
</evidence>
<gene>
    <name evidence="1" type="ORF">L915_12926</name>
</gene>
<accession>W2GEV3</accession>
<protein>
    <submittedName>
        <fullName evidence="1">Uncharacterized protein</fullName>
    </submittedName>
</protein>